<accession>A0A0E9NE01</accession>
<gene>
    <name evidence="7" type="ORF">G7K_2121-t1</name>
</gene>
<proteinExistence type="predicted"/>
<evidence type="ECO:0000313" key="7">
    <source>
        <dbReference type="EMBL" id="GAO47926.1"/>
    </source>
</evidence>
<keyword evidence="1" id="KW-0418">Kinase</keyword>
<feature type="region of interest" description="Disordered" evidence="5">
    <location>
        <begin position="798"/>
        <end position="854"/>
    </location>
</feature>
<feature type="compositionally biased region" description="Polar residues" evidence="5">
    <location>
        <begin position="730"/>
        <end position="744"/>
    </location>
</feature>
<feature type="compositionally biased region" description="Polar residues" evidence="5">
    <location>
        <begin position="931"/>
        <end position="941"/>
    </location>
</feature>
<evidence type="ECO:0000259" key="6">
    <source>
        <dbReference type="PROSITE" id="PS50011"/>
    </source>
</evidence>
<reference evidence="7 8" key="1">
    <citation type="journal article" date="2011" name="J. Gen. Appl. Microbiol.">
        <title>Draft genome sequencing of the enigmatic yeast Saitoella complicata.</title>
        <authorList>
            <person name="Nishida H."/>
            <person name="Hamamoto M."/>
            <person name="Sugiyama J."/>
        </authorList>
    </citation>
    <scope>NUCLEOTIDE SEQUENCE [LARGE SCALE GENOMIC DNA]</scope>
    <source>
        <strain evidence="7 8">NRRL Y-17804</strain>
    </source>
</reference>
<dbReference type="InterPro" id="IPR011009">
    <property type="entry name" value="Kinase-like_dom_sf"/>
</dbReference>
<dbReference type="PROSITE" id="PS00108">
    <property type="entry name" value="PROTEIN_KINASE_ST"/>
    <property type="match status" value="1"/>
</dbReference>
<dbReference type="InterPro" id="IPR017441">
    <property type="entry name" value="Protein_kinase_ATP_BS"/>
</dbReference>
<keyword evidence="3 4" id="KW-0067">ATP-binding</keyword>
<dbReference type="SUPFAM" id="SSF56112">
    <property type="entry name" value="Protein kinase-like (PK-like)"/>
    <property type="match status" value="1"/>
</dbReference>
<dbReference type="Gene3D" id="3.30.200.20">
    <property type="entry name" value="Phosphorylase Kinase, domain 1"/>
    <property type="match status" value="1"/>
</dbReference>
<organism evidence="7 8">
    <name type="scientific">Saitoella complicata (strain BCRC 22490 / CBS 7301 / JCM 7358 / NBRC 10748 / NRRL Y-17804)</name>
    <dbReference type="NCBI Taxonomy" id="698492"/>
    <lineage>
        <taxon>Eukaryota</taxon>
        <taxon>Fungi</taxon>
        <taxon>Dikarya</taxon>
        <taxon>Ascomycota</taxon>
        <taxon>Taphrinomycotina</taxon>
        <taxon>Taphrinomycotina incertae sedis</taxon>
        <taxon>Saitoella</taxon>
    </lineage>
</organism>
<keyword evidence="2 4" id="KW-0547">Nucleotide-binding</keyword>
<reference evidence="7 8" key="2">
    <citation type="journal article" date="2014" name="J. Gen. Appl. Microbiol.">
        <title>The early diverging ascomycetous budding yeast Saitoella complicata has three histone deacetylases belonging to the Clr6, Hos2, and Rpd3 lineages.</title>
        <authorList>
            <person name="Nishida H."/>
            <person name="Matsumoto T."/>
            <person name="Kondo S."/>
            <person name="Hamamoto M."/>
            <person name="Yoshikawa H."/>
        </authorList>
    </citation>
    <scope>NUCLEOTIDE SEQUENCE [LARGE SCALE GENOMIC DNA]</scope>
    <source>
        <strain evidence="7 8">NRRL Y-17804</strain>
    </source>
</reference>
<sequence>MHVITPRSDPSVIPLQGSFNRPPLLTIPLPPSLTSRSECRFVIQPVNKVGHLQIALATKEGEGGTVPAHNLRKVNEGGKDRVKDIWEHLSPSLSSGLTLVHSPKDVILRALCQSRARSTKSEVRASDVVRQRQSTPDIWGSGQSERRTSIRSASVRFSYNKPTNVYGEEHQHTLPGYMTTASKLQYRTPQNHIYTHPNINIMPNVPNVATPPIPTNLSSADGTLAAKYDVIKQLGDGSFGTVVLASVKGVREKKMVAIKSMKKTYTNFTECLALREVQALRTIPRHPHIVHILDIFLDQSTHKLHIVMEGMDGNLYQLMKSREGRPFKESVVKGILAQCISALWHIHLQGLFHRDVKPENILVTEVPVTPLRTPLGSSSSHVSSMAGHGRFDGVMQAAASCQYTIKVADFGLAREIKATPPYTTYVSTRWYRAPEVLLRAPTYSAPVDIWAFGAMAVELAMLRPLFPGANEVDQVWRVCEVVGTPGTWLDRAQHPVGGGTWKDGAALAAKLGFSFPKIAPMEMRSVVPAPWDEALAEMVRMCLMWEPYERWTSQEILECGFFGGAGGRMSVEERKKFGVPVTPPLVQPGSSAGAGAGAGEKIQDVFVNGMTKTRTKASPVVAIQTKSKVQGELSASPRSPPPRWGLFSRSKGNKGGETPGRGTPAPASSASTNTAGRKESKSSATAAAAAAAAAAMQKSASTQGPNVLAAERDGRRTSWHGQKMAAPSKQGHTQTLSQALNNSRVRNDGNAASGSPVGHGRTHQMQLEQKRLEAEQHQRYLHSQQLYLQQQHQKQVSYASYRTQGSSSSKTLSSEPTMTPPPVQGSHYARQAMREKEREYQGNGRIEQPSPLSVRRSSDLQYLLNKDNGRAANHEMRSPMIAAGRKVSRALSPAANDYSDLESVGSPTASSGGSAAGFLSHLRKKARKIGSRTTSGSQSPGYASGNVDYRHRSVVIGDSQKSQGCAPWVWGSGNANQPPGDVGAGSPAPGNRASLYDAVQQQGGNGLDRAIMNVKQALALEMTPGSAPRAQTYSEGGHTPGHKKPQRPSPLDRQQTYPAPAHGQPAFGKVTGFVGRKLGPPHLGLGITGIPTSEDDEFTQELLAAADALRNDDPPSSHKHRASDASATIWPTPPSAYTNDEGWTRVAESLRGEYQDSYMDVTKRSLCYECCRLSVIYLRKIFEVEDVTVRSMNRECRKQEEGACDVHIRH</sequence>
<dbReference type="Gene3D" id="1.10.510.10">
    <property type="entry name" value="Transferase(Phosphotransferase) domain 1"/>
    <property type="match status" value="1"/>
</dbReference>
<dbReference type="PROSITE" id="PS00107">
    <property type="entry name" value="PROTEIN_KINASE_ATP"/>
    <property type="match status" value="1"/>
</dbReference>
<evidence type="ECO:0000256" key="5">
    <source>
        <dbReference type="SAM" id="MobiDB-lite"/>
    </source>
</evidence>
<feature type="region of interest" description="Disordered" evidence="5">
    <location>
        <begin position="616"/>
        <end position="683"/>
    </location>
</feature>
<keyword evidence="8" id="KW-1185">Reference proteome</keyword>
<feature type="region of interest" description="Disordered" evidence="5">
    <location>
        <begin position="926"/>
        <end position="946"/>
    </location>
</feature>
<dbReference type="AlphaFoldDB" id="A0A0E9NE01"/>
<dbReference type="GO" id="GO:0005524">
    <property type="term" value="F:ATP binding"/>
    <property type="evidence" value="ECO:0007669"/>
    <property type="project" value="UniProtKB-UniRule"/>
</dbReference>
<comment type="caution">
    <text evidence="7">The sequence shown here is derived from an EMBL/GenBank/DDBJ whole genome shotgun (WGS) entry which is preliminary data.</text>
</comment>
<dbReference type="PROSITE" id="PS50011">
    <property type="entry name" value="PROTEIN_KINASE_DOM"/>
    <property type="match status" value="1"/>
</dbReference>
<evidence type="ECO:0000313" key="8">
    <source>
        <dbReference type="Proteomes" id="UP000033140"/>
    </source>
</evidence>
<dbReference type="Proteomes" id="UP000033140">
    <property type="component" value="Unassembled WGS sequence"/>
</dbReference>
<dbReference type="InterPro" id="IPR050117">
    <property type="entry name" value="MAPK"/>
</dbReference>
<reference evidence="7 8" key="3">
    <citation type="journal article" date="2015" name="Genome Announc.">
        <title>Draft Genome Sequence of the Archiascomycetous Yeast Saitoella complicata.</title>
        <authorList>
            <person name="Yamauchi K."/>
            <person name="Kondo S."/>
            <person name="Hamamoto M."/>
            <person name="Takahashi Y."/>
            <person name="Ogura Y."/>
            <person name="Hayashi T."/>
            <person name="Nishida H."/>
        </authorList>
    </citation>
    <scope>NUCLEOTIDE SEQUENCE [LARGE SCALE GENOMIC DNA]</scope>
    <source>
        <strain evidence="7 8">NRRL Y-17804</strain>
    </source>
</reference>
<keyword evidence="1" id="KW-0723">Serine/threonine-protein kinase</keyword>
<feature type="compositionally biased region" description="Low complexity" evidence="5">
    <location>
        <begin position="660"/>
        <end position="675"/>
    </location>
</feature>
<dbReference type="STRING" id="698492.A0A0E9NE01"/>
<evidence type="ECO:0000256" key="4">
    <source>
        <dbReference type="PROSITE-ProRule" id="PRU10141"/>
    </source>
</evidence>
<feature type="binding site" evidence="4">
    <location>
        <position position="259"/>
    </location>
    <ligand>
        <name>ATP</name>
        <dbReference type="ChEBI" id="CHEBI:30616"/>
    </ligand>
</feature>
<evidence type="ECO:0000256" key="1">
    <source>
        <dbReference type="ARBA" id="ARBA00022527"/>
    </source>
</evidence>
<dbReference type="InterPro" id="IPR000719">
    <property type="entry name" value="Prot_kinase_dom"/>
</dbReference>
<feature type="region of interest" description="Disordered" evidence="5">
    <location>
        <begin position="970"/>
        <end position="993"/>
    </location>
</feature>
<dbReference type="PANTHER" id="PTHR24055">
    <property type="entry name" value="MITOGEN-ACTIVATED PROTEIN KINASE"/>
    <property type="match status" value="1"/>
</dbReference>
<keyword evidence="1" id="KW-0808">Transferase</keyword>
<dbReference type="CDD" id="cd07830">
    <property type="entry name" value="STKc_MAK_like"/>
    <property type="match status" value="1"/>
</dbReference>
<evidence type="ECO:0000256" key="3">
    <source>
        <dbReference type="ARBA" id="ARBA00022840"/>
    </source>
</evidence>
<dbReference type="GO" id="GO:0004674">
    <property type="term" value="F:protein serine/threonine kinase activity"/>
    <property type="evidence" value="ECO:0007669"/>
    <property type="project" value="UniProtKB-KW"/>
</dbReference>
<dbReference type="EMBL" id="BACD03000012">
    <property type="protein sequence ID" value="GAO47926.1"/>
    <property type="molecule type" value="Genomic_DNA"/>
</dbReference>
<protein>
    <recommendedName>
        <fullName evidence="6">Protein kinase domain-containing protein</fullName>
    </recommendedName>
</protein>
<name>A0A0E9NE01_SAICN</name>
<dbReference type="Pfam" id="PF00069">
    <property type="entry name" value="Pkinase"/>
    <property type="match status" value="1"/>
</dbReference>
<evidence type="ECO:0000256" key="2">
    <source>
        <dbReference type="ARBA" id="ARBA00022741"/>
    </source>
</evidence>
<dbReference type="SMART" id="SM00220">
    <property type="entry name" value="S_TKc"/>
    <property type="match status" value="1"/>
</dbReference>
<feature type="region of interest" description="Disordered" evidence="5">
    <location>
        <begin position="1110"/>
        <end position="1133"/>
    </location>
</feature>
<feature type="domain" description="Protein kinase" evidence="6">
    <location>
        <begin position="228"/>
        <end position="562"/>
    </location>
</feature>
<dbReference type="InterPro" id="IPR008271">
    <property type="entry name" value="Ser/Thr_kinase_AS"/>
</dbReference>
<feature type="region of interest" description="Disordered" evidence="5">
    <location>
        <begin position="712"/>
        <end position="766"/>
    </location>
</feature>
<feature type="region of interest" description="Disordered" evidence="5">
    <location>
        <begin position="1024"/>
        <end position="1073"/>
    </location>
</feature>